<dbReference type="PROSITE" id="PS00383">
    <property type="entry name" value="TYR_PHOSPHATASE_1"/>
    <property type="match status" value="1"/>
</dbReference>
<proteinExistence type="predicted"/>
<dbReference type="Proteomes" id="UP001595528">
    <property type="component" value="Unassembled WGS sequence"/>
</dbReference>
<comment type="caution">
    <text evidence="2">The sequence shown here is derived from an EMBL/GenBank/DDBJ whole genome shotgun (WGS) entry which is preliminary data.</text>
</comment>
<evidence type="ECO:0000313" key="2">
    <source>
        <dbReference type="EMBL" id="MFC3228905.1"/>
    </source>
</evidence>
<organism evidence="2 3">
    <name type="scientific">Marinibaculum pumilum</name>
    <dbReference type="NCBI Taxonomy" id="1766165"/>
    <lineage>
        <taxon>Bacteria</taxon>
        <taxon>Pseudomonadati</taxon>
        <taxon>Pseudomonadota</taxon>
        <taxon>Alphaproteobacteria</taxon>
        <taxon>Rhodospirillales</taxon>
        <taxon>Rhodospirillaceae</taxon>
        <taxon>Marinibaculum</taxon>
    </lineage>
</organism>
<name>A0ABV7L2S8_9PROT</name>
<protein>
    <submittedName>
        <fullName evidence="2">Tyrosine phosphatase family protein</fullName>
    </submittedName>
</protein>
<dbReference type="RefSeq" id="WP_379902469.1">
    <property type="nucleotide sequence ID" value="NZ_JBHRTR010000028.1"/>
</dbReference>
<accession>A0ABV7L2S8</accession>
<evidence type="ECO:0000313" key="3">
    <source>
        <dbReference type="Proteomes" id="UP001595528"/>
    </source>
</evidence>
<dbReference type="PROSITE" id="PS50056">
    <property type="entry name" value="TYR_PHOSPHATASE_2"/>
    <property type="match status" value="1"/>
</dbReference>
<feature type="domain" description="Tyrosine specific protein phosphatases" evidence="1">
    <location>
        <begin position="75"/>
        <end position="136"/>
    </location>
</feature>
<dbReference type="InterPro" id="IPR000387">
    <property type="entry name" value="Tyr_Pase_dom"/>
</dbReference>
<dbReference type="Gene3D" id="3.90.190.10">
    <property type="entry name" value="Protein tyrosine phosphatase superfamily"/>
    <property type="match status" value="1"/>
</dbReference>
<dbReference type="InterPro" id="IPR016130">
    <property type="entry name" value="Tyr_Pase_AS"/>
</dbReference>
<dbReference type="SUPFAM" id="SSF52799">
    <property type="entry name" value="(Phosphotyrosine protein) phosphatases II"/>
    <property type="match status" value="1"/>
</dbReference>
<dbReference type="EMBL" id="JBHRTR010000028">
    <property type="protein sequence ID" value="MFC3228905.1"/>
    <property type="molecule type" value="Genomic_DNA"/>
</dbReference>
<evidence type="ECO:0000259" key="1">
    <source>
        <dbReference type="PROSITE" id="PS50056"/>
    </source>
</evidence>
<keyword evidence="3" id="KW-1185">Reference proteome</keyword>
<sequence length="190" mass="21264">MSARIAKLVPYRLSICGLHELDGFCEDGVSHVVSILDTGHGTVEVFERFGPHHREDFRFDDVVEELPGRLLPSEDEVARLLRFGERLAADGADHVLVHCFMGVSRSTAAAAILLAQHNPGREPDVFEALNDIRPRNWPNRAMIGHADRLLGREGALFRAMVDQHRSVTRRYPDMADLIRSVGRGHEVPTD</sequence>
<reference evidence="3" key="1">
    <citation type="journal article" date="2019" name="Int. J. Syst. Evol. Microbiol.">
        <title>The Global Catalogue of Microorganisms (GCM) 10K type strain sequencing project: providing services to taxonomists for standard genome sequencing and annotation.</title>
        <authorList>
            <consortium name="The Broad Institute Genomics Platform"/>
            <consortium name="The Broad Institute Genome Sequencing Center for Infectious Disease"/>
            <person name="Wu L."/>
            <person name="Ma J."/>
        </authorList>
    </citation>
    <scope>NUCLEOTIDE SEQUENCE [LARGE SCALE GENOMIC DNA]</scope>
    <source>
        <strain evidence="3">KCTC 42964</strain>
    </source>
</reference>
<dbReference type="InterPro" id="IPR029021">
    <property type="entry name" value="Prot-tyrosine_phosphatase-like"/>
</dbReference>
<gene>
    <name evidence="2" type="ORF">ACFOGJ_16790</name>
</gene>